<accession>A0A561P107</accession>
<keyword evidence="3" id="KW-1185">Reference proteome</keyword>
<comment type="caution">
    <text evidence="2">The sequence shown here is derived from an EMBL/GenBank/DDBJ whole genome shotgun (WGS) entry which is preliminary data.</text>
</comment>
<dbReference type="OrthoDB" id="9815116at2"/>
<dbReference type="CDD" id="cd02042">
    <property type="entry name" value="ParAB_family"/>
    <property type="match status" value="1"/>
</dbReference>
<dbReference type="Pfam" id="PF01656">
    <property type="entry name" value="CbiA"/>
    <property type="match status" value="1"/>
</dbReference>
<reference evidence="2 3" key="1">
    <citation type="submission" date="2019-06" db="EMBL/GenBank/DDBJ databases">
        <title>Sorghum-associated microbial communities from plants grown in Nebraska, USA.</title>
        <authorList>
            <person name="Schachtman D."/>
        </authorList>
    </citation>
    <scope>NUCLEOTIDE SEQUENCE [LARGE SCALE GENOMIC DNA]</scope>
    <source>
        <strain evidence="2 3">1209</strain>
    </source>
</reference>
<dbReference type="PANTHER" id="PTHR13696:SF99">
    <property type="entry name" value="COBYRINIC ACID AC-DIAMIDE SYNTHASE"/>
    <property type="match status" value="1"/>
</dbReference>
<dbReference type="Gene3D" id="3.40.50.300">
    <property type="entry name" value="P-loop containing nucleotide triphosphate hydrolases"/>
    <property type="match status" value="1"/>
</dbReference>
<organism evidence="2 3">
    <name type="scientific">Chitinophaga polysaccharea</name>
    <dbReference type="NCBI Taxonomy" id="1293035"/>
    <lineage>
        <taxon>Bacteria</taxon>
        <taxon>Pseudomonadati</taxon>
        <taxon>Bacteroidota</taxon>
        <taxon>Chitinophagia</taxon>
        <taxon>Chitinophagales</taxon>
        <taxon>Chitinophagaceae</taxon>
        <taxon>Chitinophaga</taxon>
    </lineage>
</organism>
<dbReference type="InterPro" id="IPR027417">
    <property type="entry name" value="P-loop_NTPase"/>
</dbReference>
<sequence length="201" mass="22492">MPRIIVIANPKGGVGKSTMAINIAQKIKKHVKTVLVDIDPQGTTTKLQNTFADLTVLNYDGKPLKDLPYDFIVVDTPPYRTEHLQELFLQADLIVIPTKAGIAELLEVTPILRLIEEARIKNPNLRAKAFFNQVISGASLTDEIKKQVIDLNMECFDTQVIHRQNYIRSVALPNGVADLKDARANEEMAQLLNEILLLIQK</sequence>
<dbReference type="RefSeq" id="WP_145675329.1">
    <property type="nucleotide sequence ID" value="NZ_VIWO01000018.1"/>
</dbReference>
<evidence type="ECO:0000313" key="3">
    <source>
        <dbReference type="Proteomes" id="UP000320811"/>
    </source>
</evidence>
<evidence type="ECO:0000313" key="2">
    <source>
        <dbReference type="EMBL" id="TWF31760.1"/>
    </source>
</evidence>
<dbReference type="PANTHER" id="PTHR13696">
    <property type="entry name" value="P-LOOP CONTAINING NUCLEOSIDE TRIPHOSPHATE HYDROLASE"/>
    <property type="match status" value="1"/>
</dbReference>
<dbReference type="Proteomes" id="UP000320811">
    <property type="component" value="Unassembled WGS sequence"/>
</dbReference>
<dbReference type="SUPFAM" id="SSF52540">
    <property type="entry name" value="P-loop containing nucleoside triphosphate hydrolases"/>
    <property type="match status" value="1"/>
</dbReference>
<proteinExistence type="predicted"/>
<dbReference type="EMBL" id="VIWO01000018">
    <property type="protein sequence ID" value="TWF31760.1"/>
    <property type="molecule type" value="Genomic_DNA"/>
</dbReference>
<evidence type="ECO:0000259" key="1">
    <source>
        <dbReference type="Pfam" id="PF01656"/>
    </source>
</evidence>
<dbReference type="InterPro" id="IPR050678">
    <property type="entry name" value="DNA_Partitioning_ATPase"/>
</dbReference>
<protein>
    <submittedName>
        <fullName evidence="2">Plasmid segregation oscillating ATPase ParF</fullName>
    </submittedName>
</protein>
<dbReference type="PIRSF" id="PIRSF009320">
    <property type="entry name" value="Nuc_binding_HP_1000"/>
    <property type="match status" value="1"/>
</dbReference>
<name>A0A561P107_9BACT</name>
<dbReference type="InterPro" id="IPR002586">
    <property type="entry name" value="CobQ/CobB/MinD/ParA_Nub-bd_dom"/>
</dbReference>
<feature type="domain" description="CobQ/CobB/MinD/ParA nucleotide binding" evidence="1">
    <location>
        <begin position="5"/>
        <end position="163"/>
    </location>
</feature>
<gene>
    <name evidence="2" type="ORF">FHW36_11854</name>
</gene>
<dbReference type="AlphaFoldDB" id="A0A561P107"/>